<keyword evidence="2" id="KW-0732">Signal</keyword>
<proteinExistence type="predicted"/>
<organism evidence="3 4">
    <name type="scientific">Cryptosporidium xiaoi</name>
    <dbReference type="NCBI Taxonomy" id="659607"/>
    <lineage>
        <taxon>Eukaryota</taxon>
        <taxon>Sar</taxon>
        <taxon>Alveolata</taxon>
        <taxon>Apicomplexa</taxon>
        <taxon>Conoidasida</taxon>
        <taxon>Coccidia</taxon>
        <taxon>Eucoccidiorida</taxon>
        <taxon>Eimeriorina</taxon>
        <taxon>Cryptosporidiidae</taxon>
        <taxon>Cryptosporidium</taxon>
    </lineage>
</organism>
<reference evidence="3 4" key="1">
    <citation type="submission" date="2023-10" db="EMBL/GenBank/DDBJ databases">
        <title>Comparative genomics analysis reveals potential genetic determinants of host preference in Cryptosporidium xiaoi.</title>
        <authorList>
            <person name="Xiao L."/>
            <person name="Li J."/>
        </authorList>
    </citation>
    <scope>NUCLEOTIDE SEQUENCE [LARGE SCALE GENOMIC DNA]</scope>
    <source>
        <strain evidence="3 4">52996</strain>
    </source>
</reference>
<feature type="region of interest" description="Disordered" evidence="1">
    <location>
        <begin position="470"/>
        <end position="500"/>
    </location>
</feature>
<feature type="compositionally biased region" description="Acidic residues" evidence="1">
    <location>
        <begin position="481"/>
        <end position="490"/>
    </location>
</feature>
<feature type="chain" id="PRO_5043597687" description="Protein kinase domain-containing protein" evidence="2">
    <location>
        <begin position="30"/>
        <end position="764"/>
    </location>
</feature>
<evidence type="ECO:0008006" key="5">
    <source>
        <dbReference type="Google" id="ProtNLM"/>
    </source>
</evidence>
<keyword evidence="4" id="KW-1185">Reference proteome</keyword>
<dbReference type="AlphaFoldDB" id="A0AAV9XXB9"/>
<evidence type="ECO:0000313" key="4">
    <source>
        <dbReference type="Proteomes" id="UP001311799"/>
    </source>
</evidence>
<name>A0AAV9XXB9_9CRYT</name>
<accession>A0AAV9XXB9</accession>
<dbReference type="SUPFAM" id="SSF56112">
    <property type="entry name" value="Protein kinase-like (PK-like)"/>
    <property type="match status" value="1"/>
</dbReference>
<comment type="caution">
    <text evidence="3">The sequence shown here is derived from an EMBL/GenBank/DDBJ whole genome shotgun (WGS) entry which is preliminary data.</text>
</comment>
<sequence>MSCVGYGISNKIQILILAVVFLILKNANSADGNINIENLSYMDNNLDPGDGNSINYEESPCNNELLSAFKNCVSLNPNVLNKKNVNTRYHSSLLYLADYLVEENGVILKEKVVLKRSVGLNTLKLNNTEEEGLSNIRIDESIETNTNYINIKVDKEEGETMRYLQEMNYKYMPRLIDSNWNNTGWIVMGYYDGISLQEFYQGIYKDIDDIKIQNDHKFQDRMILKKGIIYKELQEYLNSKYENNLSNTNNLYFNLVLSQYNSISHVYIELLKKGVIHCNMSPSSIMIKRGKLGIHPEEIIILDYSNSIRWNTETSQVFFSDVKQSCVPDLRPILAFLLSDFNAYIPLSSLDVTFFGKISLAPINIVSTIEDSTYSGQCIDYNNLFRDYYNTHFNCRDLLIDYKMDNFNLINCNTPLPSNTALPYNFMVFHFCQKTCGICNKECESLVSIMNSDLYEETLMEDDLAVRTAGERKNHNNSSGGDEDDYDSVSEEGYRRNDSDERCISNGNNKAIDIYGIKSGSVIREKLIKKLFKACRTNYELLSGENLVNHWLNDLWVEEANNDASIERSETLLLGCKLCIKHQKILQSVLIHYDLPHILLYPNIDLFLGDVNVLINSHQTIENLLKNYLLSLNSDIFKHMLSGNIMLNVDDEGFDRNYHLLYKWKSTKYRNNVNSYLLIGDEFYNYNAKFNVMTEYEHIPSGLLYYKMAEKEFMYINIKIVKQAFVSYMFKGFSSKYRERIIEMLRTYSLRLLPSSLKNFLIYY</sequence>
<evidence type="ECO:0000313" key="3">
    <source>
        <dbReference type="EMBL" id="KAK6589262.1"/>
    </source>
</evidence>
<dbReference type="Proteomes" id="UP001311799">
    <property type="component" value="Unassembled WGS sequence"/>
</dbReference>
<feature type="signal peptide" evidence="2">
    <location>
        <begin position="1"/>
        <end position="29"/>
    </location>
</feature>
<evidence type="ECO:0000256" key="2">
    <source>
        <dbReference type="SAM" id="SignalP"/>
    </source>
</evidence>
<gene>
    <name evidence="3" type="ORF">RS030_213313</name>
</gene>
<dbReference type="InterPro" id="IPR011009">
    <property type="entry name" value="Kinase-like_dom_sf"/>
</dbReference>
<protein>
    <recommendedName>
        <fullName evidence="5">Protein kinase domain-containing protein</fullName>
    </recommendedName>
</protein>
<dbReference type="EMBL" id="JAWDEY010000013">
    <property type="protein sequence ID" value="KAK6589262.1"/>
    <property type="molecule type" value="Genomic_DNA"/>
</dbReference>
<evidence type="ECO:0000256" key="1">
    <source>
        <dbReference type="SAM" id="MobiDB-lite"/>
    </source>
</evidence>